<keyword evidence="4 7" id="KW-0812">Transmembrane</keyword>
<organism evidence="8 9">
    <name type="scientific">Paenibacillus aceti</name>
    <dbReference type="NCBI Taxonomy" id="1820010"/>
    <lineage>
        <taxon>Bacteria</taxon>
        <taxon>Bacillati</taxon>
        <taxon>Bacillota</taxon>
        <taxon>Bacilli</taxon>
        <taxon>Bacillales</taxon>
        <taxon>Paenibacillaceae</taxon>
        <taxon>Paenibacillus</taxon>
    </lineage>
</organism>
<keyword evidence="9" id="KW-1185">Reference proteome</keyword>
<name>A0ABQ1VWS9_9BACL</name>
<feature type="transmembrane region" description="Helical" evidence="7">
    <location>
        <begin position="199"/>
        <end position="218"/>
    </location>
</feature>
<keyword evidence="3 8" id="KW-0808">Transferase</keyword>
<comment type="caution">
    <text evidence="8">The sequence shown here is derived from an EMBL/GenBank/DDBJ whole genome shotgun (WGS) entry which is preliminary data.</text>
</comment>
<evidence type="ECO:0000256" key="7">
    <source>
        <dbReference type="SAM" id="Phobius"/>
    </source>
</evidence>
<evidence type="ECO:0000256" key="6">
    <source>
        <dbReference type="ARBA" id="ARBA00023136"/>
    </source>
</evidence>
<evidence type="ECO:0000256" key="4">
    <source>
        <dbReference type="ARBA" id="ARBA00022692"/>
    </source>
</evidence>
<dbReference type="Proteomes" id="UP000608420">
    <property type="component" value="Unassembled WGS sequence"/>
</dbReference>
<keyword evidence="6 7" id="KW-0472">Membrane</keyword>
<evidence type="ECO:0000256" key="2">
    <source>
        <dbReference type="ARBA" id="ARBA00022475"/>
    </source>
</evidence>
<dbReference type="PANTHER" id="PTHR22926">
    <property type="entry name" value="PHOSPHO-N-ACETYLMURAMOYL-PENTAPEPTIDE-TRANSFERASE"/>
    <property type="match status" value="1"/>
</dbReference>
<feature type="transmembrane region" description="Helical" evidence="7">
    <location>
        <begin position="120"/>
        <end position="138"/>
    </location>
</feature>
<keyword evidence="5 7" id="KW-1133">Transmembrane helix</keyword>
<comment type="subcellular location">
    <subcellularLocation>
        <location evidence="1">Cell membrane</location>
        <topology evidence="1">Multi-pass membrane protein</topology>
    </subcellularLocation>
</comment>
<gene>
    <name evidence="8" type="ORF">GCM10010913_26060</name>
</gene>
<dbReference type="CDD" id="cd06853">
    <property type="entry name" value="GT_WecA_like"/>
    <property type="match status" value="1"/>
</dbReference>
<keyword evidence="2" id="KW-1003">Cell membrane</keyword>
<sequence length="274" mass="29503">MTAGIAIFIGFVIAYLFFVKPDDVKEYVAILIGGSLILSIGLVDDWMKTQGKELSALPKLIVQVAAAVIVFYSGISFTGFTAPFSDEYIQFPVWLQLIFTVVWIFGVTTVINFSDGIDGLAGSLTSISSTTLFIVAAAKGQTGSAIIAIILIGVSLAYLRYNKPPAKVFMGDAGATFLGFMLGVVALDGALKQATTLSLFIPILALGVPIFDNIFVVIKRFINGIPVYKADASQAHYRLLRTGLNTKQVVFVLSLINICFGLFSIIILLLQNQI</sequence>
<dbReference type="InterPro" id="IPR000715">
    <property type="entry name" value="Glycosyl_transferase_4"/>
</dbReference>
<feature type="transmembrane region" description="Helical" evidence="7">
    <location>
        <begin position="5"/>
        <end position="21"/>
    </location>
</feature>
<evidence type="ECO:0000313" key="8">
    <source>
        <dbReference type="EMBL" id="GGG03108.1"/>
    </source>
</evidence>
<accession>A0ABQ1VWS9</accession>
<feature type="transmembrane region" description="Helical" evidence="7">
    <location>
        <begin position="249"/>
        <end position="270"/>
    </location>
</feature>
<dbReference type="EMBL" id="BMIW01000018">
    <property type="protein sequence ID" value="GGG03108.1"/>
    <property type="molecule type" value="Genomic_DNA"/>
</dbReference>
<protein>
    <submittedName>
        <fullName evidence="8">Undecaprenyl-phosphate alpha-N-acetylglucosaminyl 1-phosphate transferase</fullName>
    </submittedName>
</protein>
<feature type="transmembrane region" description="Helical" evidence="7">
    <location>
        <begin position="93"/>
        <end position="113"/>
    </location>
</feature>
<dbReference type="Pfam" id="PF00953">
    <property type="entry name" value="Glycos_transf_4"/>
    <property type="match status" value="1"/>
</dbReference>
<evidence type="ECO:0000256" key="5">
    <source>
        <dbReference type="ARBA" id="ARBA00022989"/>
    </source>
</evidence>
<feature type="transmembrane region" description="Helical" evidence="7">
    <location>
        <begin position="168"/>
        <end position="187"/>
    </location>
</feature>
<feature type="transmembrane region" description="Helical" evidence="7">
    <location>
        <begin position="59"/>
        <end position="81"/>
    </location>
</feature>
<feature type="transmembrane region" description="Helical" evidence="7">
    <location>
        <begin position="144"/>
        <end position="161"/>
    </location>
</feature>
<feature type="transmembrane region" description="Helical" evidence="7">
    <location>
        <begin position="27"/>
        <end position="47"/>
    </location>
</feature>
<dbReference type="GO" id="GO:0016740">
    <property type="term" value="F:transferase activity"/>
    <property type="evidence" value="ECO:0007669"/>
    <property type="project" value="UniProtKB-KW"/>
</dbReference>
<evidence type="ECO:0000256" key="1">
    <source>
        <dbReference type="ARBA" id="ARBA00004651"/>
    </source>
</evidence>
<evidence type="ECO:0000256" key="3">
    <source>
        <dbReference type="ARBA" id="ARBA00022679"/>
    </source>
</evidence>
<proteinExistence type="predicted"/>
<dbReference type="PANTHER" id="PTHR22926:SF3">
    <property type="entry name" value="UNDECAPRENYL-PHOSPHATE ALPHA-N-ACETYLGLUCOSAMINYL 1-PHOSPHATE TRANSFERASE"/>
    <property type="match status" value="1"/>
</dbReference>
<reference evidence="9" key="1">
    <citation type="journal article" date="2019" name="Int. J. Syst. Evol. Microbiol.">
        <title>The Global Catalogue of Microorganisms (GCM) 10K type strain sequencing project: providing services to taxonomists for standard genome sequencing and annotation.</title>
        <authorList>
            <consortium name="The Broad Institute Genomics Platform"/>
            <consortium name="The Broad Institute Genome Sequencing Center for Infectious Disease"/>
            <person name="Wu L."/>
            <person name="Ma J."/>
        </authorList>
    </citation>
    <scope>NUCLEOTIDE SEQUENCE [LARGE SCALE GENOMIC DNA]</scope>
    <source>
        <strain evidence="9">CGMCC 1.15420</strain>
    </source>
</reference>
<evidence type="ECO:0000313" key="9">
    <source>
        <dbReference type="Proteomes" id="UP000608420"/>
    </source>
</evidence>